<reference evidence="2" key="1">
    <citation type="submission" date="2020-01" db="EMBL/GenBank/DDBJ databases">
        <authorList>
            <person name="Meier V. D."/>
            <person name="Meier V D."/>
        </authorList>
    </citation>
    <scope>NUCLEOTIDE SEQUENCE</scope>
    <source>
        <strain evidence="2">HLG_WM_MAG_02</strain>
    </source>
</reference>
<dbReference type="EMBL" id="CACVAZ010000094">
    <property type="protein sequence ID" value="CAA6814829.1"/>
    <property type="molecule type" value="Genomic_DNA"/>
</dbReference>
<name>A0A6S6TE94_9BACT</name>
<gene>
    <name evidence="2" type="ORF">HELGO_WM42363</name>
</gene>
<organism evidence="2">
    <name type="scientific">uncultured Sulfurovum sp</name>
    <dbReference type="NCBI Taxonomy" id="269237"/>
    <lineage>
        <taxon>Bacteria</taxon>
        <taxon>Pseudomonadati</taxon>
        <taxon>Campylobacterota</taxon>
        <taxon>Epsilonproteobacteria</taxon>
        <taxon>Campylobacterales</taxon>
        <taxon>Sulfurovaceae</taxon>
        <taxon>Sulfurovum</taxon>
        <taxon>environmental samples</taxon>
    </lineage>
</organism>
<accession>A0A6S6TE94</accession>
<proteinExistence type="predicted"/>
<keyword evidence="1" id="KW-0175">Coiled coil</keyword>
<protein>
    <submittedName>
        <fullName evidence="2">Uncharacterized protein</fullName>
    </submittedName>
</protein>
<dbReference type="AlphaFoldDB" id="A0A6S6TE94"/>
<feature type="coiled-coil region" evidence="1">
    <location>
        <begin position="53"/>
        <end position="257"/>
    </location>
</feature>
<sequence length="285" mass="33526">MTELMMKMTSWLVAAMALGFIVAWLLSRIISKKRQSEEADTFSSIILERNNMIDKLEKNFRNERVVFEQLSNDLKDSEESLAEKTSLLTTLQHKLDNNNSNVNSNLALKEKNNLLLAEIQKLKQRDIKRVEELEGFEEILLLAEKKVEANERNYRQILNKLDEEIELLTMDNKKYQNTMKTYQKSITELQEELVLYEADSSDAEFIISKDQFVKIEEQLLIYQEEINILKNENSELLLKLQKNVHRVQAKERTLEEKAVDELEKERDDGSMVKVFRETYKKITKA</sequence>
<evidence type="ECO:0000313" key="2">
    <source>
        <dbReference type="EMBL" id="CAA6814829.1"/>
    </source>
</evidence>
<evidence type="ECO:0000256" key="1">
    <source>
        <dbReference type="SAM" id="Coils"/>
    </source>
</evidence>